<feature type="region of interest" description="Disordered" evidence="6">
    <location>
        <begin position="1"/>
        <end position="33"/>
    </location>
</feature>
<comment type="catalytic activity">
    <reaction evidence="1 4 5">
        <text>[protein]-peptidylproline (omega=180) = [protein]-peptidylproline (omega=0)</text>
        <dbReference type="Rhea" id="RHEA:16237"/>
        <dbReference type="Rhea" id="RHEA-COMP:10747"/>
        <dbReference type="Rhea" id="RHEA-COMP:10748"/>
        <dbReference type="ChEBI" id="CHEBI:83833"/>
        <dbReference type="ChEBI" id="CHEBI:83834"/>
        <dbReference type="EC" id="5.2.1.8"/>
    </reaction>
</comment>
<dbReference type="InterPro" id="IPR046357">
    <property type="entry name" value="PPIase_dom_sf"/>
</dbReference>
<dbReference type="Pfam" id="PF00254">
    <property type="entry name" value="FKBP_C"/>
    <property type="match status" value="1"/>
</dbReference>
<dbReference type="EMBL" id="BAAAUT010000001">
    <property type="protein sequence ID" value="GAA3113829.1"/>
    <property type="molecule type" value="Genomic_DNA"/>
</dbReference>
<accession>A0ABP6MHD2</accession>
<evidence type="ECO:0000313" key="8">
    <source>
        <dbReference type="EMBL" id="GAA3113829.1"/>
    </source>
</evidence>
<dbReference type="PROSITE" id="PS50059">
    <property type="entry name" value="FKBP_PPIASE"/>
    <property type="match status" value="1"/>
</dbReference>
<keyword evidence="3 4" id="KW-0413">Isomerase</keyword>
<dbReference type="PANTHER" id="PTHR45779:SF7">
    <property type="entry name" value="PEPTIDYLPROLYL ISOMERASE"/>
    <property type="match status" value="1"/>
</dbReference>
<protein>
    <recommendedName>
        <fullName evidence="5">Peptidyl-prolyl cis-trans isomerase</fullName>
        <ecNumber evidence="5">5.2.1.8</ecNumber>
    </recommendedName>
</protein>
<proteinExistence type="inferred from homology"/>
<comment type="caution">
    <text evidence="8">The sequence shown here is derived from an EMBL/GenBank/DDBJ whole genome shotgun (WGS) entry which is preliminary data.</text>
</comment>
<dbReference type="SUPFAM" id="SSF54534">
    <property type="entry name" value="FKBP-like"/>
    <property type="match status" value="2"/>
</dbReference>
<comment type="similarity">
    <text evidence="5">Belongs to the FKBP-type PPIase family.</text>
</comment>
<evidence type="ECO:0000256" key="4">
    <source>
        <dbReference type="PROSITE-ProRule" id="PRU00277"/>
    </source>
</evidence>
<feature type="domain" description="PPIase FKBP-type" evidence="7">
    <location>
        <begin position="191"/>
        <end position="281"/>
    </location>
</feature>
<dbReference type="EC" id="5.2.1.8" evidence="5"/>
<keyword evidence="2 4" id="KW-0697">Rotamase</keyword>
<gene>
    <name evidence="8" type="ORF">GCM10010466_01160</name>
</gene>
<organism evidence="8 9">
    <name type="scientific">Planomonospora alba</name>
    <dbReference type="NCBI Taxonomy" id="161354"/>
    <lineage>
        <taxon>Bacteria</taxon>
        <taxon>Bacillati</taxon>
        <taxon>Actinomycetota</taxon>
        <taxon>Actinomycetes</taxon>
        <taxon>Streptosporangiales</taxon>
        <taxon>Streptosporangiaceae</taxon>
        <taxon>Planomonospora</taxon>
    </lineage>
</organism>
<sequence length="281" mass="29569">MKVTGEVGAKPTVTFPQGTPPAKSSEETVKEGSGTEFKVGDNVIVNYTVYTWDGKNNPTVGSTYDTGSSETIQVTDQLPSVLKEAFVGAKPGGRHVAVVAPDSLTAEQREQAKQSGQENVTQVLVMDMVGLKPEPVTVTGEAADPGLKGVEVKNPEAGKAPTLTTKTKEKAPAELVTKVIVKGTGPQVKSGQNLMAHYIGKIWGSDKQFDSSWERGQPATFQIGTGQVIKGWDQTLVGQTVGSRVLVSIPPALGYGEQGNEQAGIKGTDTLVFLVDIVGAY</sequence>
<evidence type="ECO:0000256" key="3">
    <source>
        <dbReference type="ARBA" id="ARBA00023235"/>
    </source>
</evidence>
<evidence type="ECO:0000259" key="7">
    <source>
        <dbReference type="PROSITE" id="PS50059"/>
    </source>
</evidence>
<evidence type="ECO:0000256" key="6">
    <source>
        <dbReference type="SAM" id="MobiDB-lite"/>
    </source>
</evidence>
<dbReference type="Gene3D" id="3.10.50.40">
    <property type="match status" value="2"/>
</dbReference>
<dbReference type="InterPro" id="IPR044609">
    <property type="entry name" value="FKBP2/11"/>
</dbReference>
<name>A0ABP6MHD2_9ACTN</name>
<dbReference type="InterPro" id="IPR001179">
    <property type="entry name" value="PPIase_FKBP_dom"/>
</dbReference>
<evidence type="ECO:0000256" key="5">
    <source>
        <dbReference type="RuleBase" id="RU003915"/>
    </source>
</evidence>
<evidence type="ECO:0000256" key="1">
    <source>
        <dbReference type="ARBA" id="ARBA00000971"/>
    </source>
</evidence>
<evidence type="ECO:0000313" key="9">
    <source>
        <dbReference type="Proteomes" id="UP001500320"/>
    </source>
</evidence>
<keyword evidence="9" id="KW-1185">Reference proteome</keyword>
<dbReference type="Proteomes" id="UP001500320">
    <property type="component" value="Unassembled WGS sequence"/>
</dbReference>
<evidence type="ECO:0000256" key="2">
    <source>
        <dbReference type="ARBA" id="ARBA00023110"/>
    </source>
</evidence>
<dbReference type="PANTHER" id="PTHR45779">
    <property type="entry name" value="PEPTIDYLPROLYL ISOMERASE"/>
    <property type="match status" value="1"/>
</dbReference>
<reference evidence="9" key="1">
    <citation type="journal article" date="2019" name="Int. J. Syst. Evol. Microbiol.">
        <title>The Global Catalogue of Microorganisms (GCM) 10K type strain sequencing project: providing services to taxonomists for standard genome sequencing and annotation.</title>
        <authorList>
            <consortium name="The Broad Institute Genomics Platform"/>
            <consortium name="The Broad Institute Genome Sequencing Center for Infectious Disease"/>
            <person name="Wu L."/>
            <person name="Ma J."/>
        </authorList>
    </citation>
    <scope>NUCLEOTIDE SEQUENCE [LARGE SCALE GENOMIC DNA]</scope>
    <source>
        <strain evidence="9">JCM 9373</strain>
    </source>
</reference>